<keyword evidence="4" id="KW-1185">Reference proteome</keyword>
<dbReference type="EMBL" id="CP010519">
    <property type="protein sequence ID" value="AJE86204.1"/>
    <property type="molecule type" value="Genomic_DNA"/>
</dbReference>
<dbReference type="KEGG" id="sals:SLNWT_5828"/>
<gene>
    <name evidence="3" type="ORF">SLNWT_5828</name>
</gene>
<feature type="region of interest" description="Disordered" evidence="1">
    <location>
        <begin position="403"/>
        <end position="530"/>
    </location>
</feature>
<feature type="compositionally biased region" description="Basic and acidic residues" evidence="1">
    <location>
        <begin position="515"/>
        <end position="530"/>
    </location>
</feature>
<feature type="region of interest" description="Disordered" evidence="1">
    <location>
        <begin position="212"/>
        <end position="294"/>
    </location>
</feature>
<dbReference type="AlphaFoldDB" id="A0A0B5EWN9"/>
<accession>A0A0B5EWN9</accession>
<feature type="compositionally biased region" description="Low complexity" evidence="1">
    <location>
        <begin position="447"/>
        <end position="467"/>
    </location>
</feature>
<dbReference type="GO" id="GO:0004540">
    <property type="term" value="F:RNA nuclease activity"/>
    <property type="evidence" value="ECO:0007669"/>
    <property type="project" value="InterPro"/>
</dbReference>
<reference evidence="3 4" key="1">
    <citation type="submission" date="2015-01" db="EMBL/GenBank/DDBJ databases">
        <title>Enhanced salinomycin production by adjusting the supply of polyketide extender units in Streptomyce albus DSM 41398.</title>
        <authorList>
            <person name="Lu C."/>
        </authorList>
    </citation>
    <scope>NUCLEOTIDE SEQUENCE [LARGE SCALE GENOMIC DNA]</scope>
    <source>
        <strain evidence="4">ATCC 21838 / DSM 41398 / FERM P-419 / JCM 4703 / NBRC 107858</strain>
    </source>
</reference>
<evidence type="ECO:0000313" key="3">
    <source>
        <dbReference type="EMBL" id="AJE86204.1"/>
    </source>
</evidence>
<feature type="compositionally biased region" description="Pro residues" evidence="1">
    <location>
        <begin position="262"/>
        <end position="275"/>
    </location>
</feature>
<sequence>MDRVDRCIVLVDAGYLLGAAASLLAGEPSRSRITVDHSALIQGLRERAESDTRQPLLRIYWFDGAPDRVPQPEHRRLRVMPRVTVRLGALTRSDGRWAQKGVDAAMHAELTELARNGACSDIVLVTGDGDLLPGMMSAKEHGVAVHLWAVQAADGDYNQSEDLVAEADERRVLDRAWITQAVRAKEVGGLCASPPVARPEIAAILSAPLPESALGTAETADRPREEGSAHPAEPPAAGGTAERGSTVRGVPTPKDLAGMRPHPAPAGQPGAPHPPSATLRWSSDRGWVDRPGTPAEPADAAALPMLAQLTSAEQRWADREEDITTVGGDPYEVGQVFARRWMERLPDAGQVRVLATMYPRIPHRVDGELLRYAARFGLLAHKDDQIDENDRYAIRAGFWRQVDVPGAGDHGTPPGNGDGPGHRPHTAPSEHPSGDHEPRPGPAKAQGPGTAESGTAGEGAAPAQPGARVSEHPGRAPEPHPGQKPEQPAGDKSGQPAGQKPGPHPGQKSGPHPGHKADRPGSEAEHPAHK</sequence>
<feature type="compositionally biased region" description="Basic and acidic residues" evidence="1">
    <location>
        <begin position="219"/>
        <end position="228"/>
    </location>
</feature>
<dbReference type="Gene3D" id="3.40.50.1010">
    <property type="entry name" value="5'-nuclease"/>
    <property type="match status" value="1"/>
</dbReference>
<protein>
    <recommendedName>
        <fullName evidence="2">NYN domain-containing protein</fullName>
    </recommendedName>
</protein>
<feature type="compositionally biased region" description="Basic and acidic residues" evidence="1">
    <location>
        <begin position="469"/>
        <end position="483"/>
    </location>
</feature>
<feature type="compositionally biased region" description="Low complexity" evidence="1">
    <location>
        <begin position="229"/>
        <end position="244"/>
    </location>
</feature>
<proteinExistence type="predicted"/>
<evidence type="ECO:0000256" key="1">
    <source>
        <dbReference type="SAM" id="MobiDB-lite"/>
    </source>
</evidence>
<organism evidence="3 4">
    <name type="scientific">Streptomyces albus (strain ATCC 21838 / DSM 41398 / FERM P-419 / JCM 4703 / NBRC 107858)</name>
    <dbReference type="NCBI Taxonomy" id="1081613"/>
    <lineage>
        <taxon>Bacteria</taxon>
        <taxon>Bacillati</taxon>
        <taxon>Actinomycetota</taxon>
        <taxon>Actinomycetes</taxon>
        <taxon>Kitasatosporales</taxon>
        <taxon>Streptomycetaceae</taxon>
        <taxon>Streptomyces</taxon>
    </lineage>
</organism>
<dbReference type="InterPro" id="IPR021139">
    <property type="entry name" value="NYN"/>
</dbReference>
<evidence type="ECO:0000313" key="4">
    <source>
        <dbReference type="Proteomes" id="UP000031523"/>
    </source>
</evidence>
<dbReference type="Proteomes" id="UP000031523">
    <property type="component" value="Chromosome"/>
</dbReference>
<feature type="domain" description="NYN" evidence="2">
    <location>
        <begin position="35"/>
        <end position="169"/>
    </location>
</feature>
<evidence type="ECO:0000259" key="2">
    <source>
        <dbReference type="Pfam" id="PF01936"/>
    </source>
</evidence>
<name>A0A0B5EWN9_STRA4</name>
<dbReference type="Pfam" id="PF01936">
    <property type="entry name" value="NYN"/>
    <property type="match status" value="1"/>
</dbReference>